<evidence type="ECO:0000256" key="1">
    <source>
        <dbReference type="SAM" id="MobiDB-lite"/>
    </source>
</evidence>
<reference evidence="2 3" key="1">
    <citation type="submission" date="2021-09" db="EMBL/GenBank/DDBJ databases">
        <title>Genomic insights and catalytic innovation underlie evolution of tropane alkaloids biosynthesis.</title>
        <authorList>
            <person name="Wang Y.-J."/>
            <person name="Tian T."/>
            <person name="Huang J.-P."/>
            <person name="Huang S.-X."/>
        </authorList>
    </citation>
    <scope>NUCLEOTIDE SEQUENCE [LARGE SCALE GENOMIC DNA]</scope>
    <source>
        <strain evidence="2">KIB-2018</strain>
        <tissue evidence="2">Leaf</tissue>
    </source>
</reference>
<dbReference type="EMBL" id="JAIWQS010000002">
    <property type="protein sequence ID" value="KAJ8773190.1"/>
    <property type="molecule type" value="Genomic_DNA"/>
</dbReference>
<evidence type="ECO:0000313" key="3">
    <source>
        <dbReference type="Proteomes" id="UP001159364"/>
    </source>
</evidence>
<proteinExistence type="predicted"/>
<protein>
    <submittedName>
        <fullName evidence="2">Uncharacterized protein</fullName>
    </submittedName>
</protein>
<organism evidence="2 3">
    <name type="scientific">Erythroxylum novogranatense</name>
    <dbReference type="NCBI Taxonomy" id="1862640"/>
    <lineage>
        <taxon>Eukaryota</taxon>
        <taxon>Viridiplantae</taxon>
        <taxon>Streptophyta</taxon>
        <taxon>Embryophyta</taxon>
        <taxon>Tracheophyta</taxon>
        <taxon>Spermatophyta</taxon>
        <taxon>Magnoliopsida</taxon>
        <taxon>eudicotyledons</taxon>
        <taxon>Gunneridae</taxon>
        <taxon>Pentapetalae</taxon>
        <taxon>rosids</taxon>
        <taxon>fabids</taxon>
        <taxon>Malpighiales</taxon>
        <taxon>Erythroxylaceae</taxon>
        <taxon>Erythroxylum</taxon>
    </lineage>
</organism>
<gene>
    <name evidence="2" type="ORF">K2173_028367</name>
</gene>
<name>A0AAV8U5E4_9ROSI</name>
<evidence type="ECO:0000313" key="2">
    <source>
        <dbReference type="EMBL" id="KAJ8773190.1"/>
    </source>
</evidence>
<sequence>MCTQRHPLWRSVERPNDQESVGASRSPYASLEELPPRVPVRRNDETIDRASGALDFYGRPIMEAEGWLERTERVLDRWICDHEERFTTRSCTCGPDIGGGGSPGKHHQPRDSTWDDFLRAFRTILCPRSI</sequence>
<accession>A0AAV8U5E4</accession>
<feature type="region of interest" description="Disordered" evidence="1">
    <location>
        <begin position="1"/>
        <end position="45"/>
    </location>
</feature>
<dbReference type="AlphaFoldDB" id="A0AAV8U5E4"/>
<comment type="caution">
    <text evidence="2">The sequence shown here is derived from an EMBL/GenBank/DDBJ whole genome shotgun (WGS) entry which is preliminary data.</text>
</comment>
<dbReference type="Proteomes" id="UP001159364">
    <property type="component" value="Linkage Group LG02"/>
</dbReference>
<keyword evidence="3" id="KW-1185">Reference proteome</keyword>